<dbReference type="InterPro" id="IPR029062">
    <property type="entry name" value="Class_I_gatase-like"/>
</dbReference>
<proteinExistence type="predicted"/>
<dbReference type="Gene3D" id="3.40.50.880">
    <property type="match status" value="1"/>
</dbReference>
<protein>
    <submittedName>
        <fullName evidence="2">Glycosyl hydrolase</fullName>
    </submittedName>
</protein>
<evidence type="ECO:0000313" key="3">
    <source>
        <dbReference type="Proteomes" id="UP001595904"/>
    </source>
</evidence>
<dbReference type="Proteomes" id="UP001595904">
    <property type="component" value="Unassembled WGS sequence"/>
</dbReference>
<dbReference type="RefSeq" id="WP_380601077.1">
    <property type="nucleotide sequence ID" value="NZ_JBHSDU010000014.1"/>
</dbReference>
<organism evidence="2 3">
    <name type="scientific">Steroidobacter flavus</name>
    <dbReference type="NCBI Taxonomy" id="1842136"/>
    <lineage>
        <taxon>Bacteria</taxon>
        <taxon>Pseudomonadati</taxon>
        <taxon>Pseudomonadota</taxon>
        <taxon>Gammaproteobacteria</taxon>
        <taxon>Steroidobacterales</taxon>
        <taxon>Steroidobacteraceae</taxon>
        <taxon>Steroidobacter</taxon>
    </lineage>
</organism>
<keyword evidence="3" id="KW-1185">Reference proteome</keyword>
<reference evidence="3" key="1">
    <citation type="journal article" date="2019" name="Int. J. Syst. Evol. Microbiol.">
        <title>The Global Catalogue of Microorganisms (GCM) 10K type strain sequencing project: providing services to taxonomists for standard genome sequencing and annotation.</title>
        <authorList>
            <consortium name="The Broad Institute Genomics Platform"/>
            <consortium name="The Broad Institute Genome Sequencing Center for Infectious Disease"/>
            <person name="Wu L."/>
            <person name="Ma J."/>
        </authorList>
    </citation>
    <scope>NUCLEOTIDE SEQUENCE [LARGE SCALE GENOMIC DNA]</scope>
    <source>
        <strain evidence="3">CGMCC 1.10759</strain>
    </source>
</reference>
<evidence type="ECO:0000256" key="1">
    <source>
        <dbReference type="SAM" id="SignalP"/>
    </source>
</evidence>
<dbReference type="EMBL" id="JBHSDU010000014">
    <property type="protein sequence ID" value="MFC4312027.1"/>
    <property type="molecule type" value="Genomic_DNA"/>
</dbReference>
<keyword evidence="1" id="KW-0732">Signal</keyword>
<dbReference type="CDD" id="cd03143">
    <property type="entry name" value="A4_beta-galactosidase_middle_domain"/>
    <property type="match status" value="1"/>
</dbReference>
<dbReference type="PANTHER" id="PTHR36848">
    <property type="entry name" value="DNA-BINDING PROTEIN (PUTATIVE SECRETED PROTEIN)-RELATED"/>
    <property type="match status" value="1"/>
</dbReference>
<accession>A0ABV8SYF2</accession>
<feature type="signal peptide" evidence="1">
    <location>
        <begin position="1"/>
        <end position="20"/>
    </location>
</feature>
<sequence length="779" mass="84798">MLSVLTTLLGCQLAALGANAQSLEPRKFADPPATYRPTVTTEEGAGYAAPLGEAARRAIYDLDAGSIMISPQGDPTRRKALDAAGIAAAQLGLLDAYPQNATPWLPKALPGEARFGSYLADGRAGPGPGPNLGYMTPEWFAAMRELLEVAKRNGRFATFYDEAGFPSGSADHTIPARLYRKLIRREEVTISPSQTFVVEFSADTRPFAVVALDSTTGKRVDLLSQAANDRILWIAPKGNWRVQSYYIGTSTAKPLGPDYYGTADYLDPDASRWFIENVYDRAHRGLSEFFGSTIRYTFFDDVGIYSDEKTWHPAVAERFEKITGQPATLYYPALWDDIGPDTAAARVGFFKARAELLGETFPKLITDWAHAHGVKSTGHAPGNYDLQPTDTIGDPFKFYAYTDMPMADVLWGIGFARGGFKLISSVSAQRDLPLTAAEAFSVNNDANGYRRMIELYTRGFNHFITGARQPSKPRGTGAELNRWAGRSSYLLQGGKHVADIAIVFPIESLQAFYSFNAPGNSAGLPAGVHAYRDADYQAVGEMLHSELHRDFTFVHPDALGGDKLQVRGNELVMQNKMNRESYRVVILPGGEVLSVAALEKIKAFYDAGGTVVATSLLPKRSAEFGADARVKELVAAIFGDTPGDAREPEIRRNTAGGQAVFLAQPSAALLAATFDRLELHPDVAFHDNPTPSSGNGVFGYIHRQRDGKDIYYFGNSSDTPVETIVSLRGRLSRLQLWNPHDGKVTDVSGIKYRSMSGGTVTEFRLSVPAVSSVAIVGKL</sequence>
<evidence type="ECO:0000313" key="2">
    <source>
        <dbReference type="EMBL" id="MFC4312027.1"/>
    </source>
</evidence>
<comment type="caution">
    <text evidence="2">The sequence shown here is derived from an EMBL/GenBank/DDBJ whole genome shotgun (WGS) entry which is preliminary data.</text>
</comment>
<dbReference type="InterPro" id="IPR053161">
    <property type="entry name" value="Ulvan_degrading_GH"/>
</dbReference>
<feature type="chain" id="PRO_5045849206" evidence="1">
    <location>
        <begin position="21"/>
        <end position="779"/>
    </location>
</feature>
<dbReference type="GO" id="GO:0016787">
    <property type="term" value="F:hydrolase activity"/>
    <property type="evidence" value="ECO:0007669"/>
    <property type="project" value="UniProtKB-KW"/>
</dbReference>
<name>A0ABV8SYF2_9GAMM</name>
<dbReference type="PANTHER" id="PTHR36848:SF2">
    <property type="entry name" value="SECRETED PROTEIN"/>
    <property type="match status" value="1"/>
</dbReference>
<gene>
    <name evidence="2" type="ORF">ACFPN2_23295</name>
</gene>
<dbReference type="Pfam" id="PF17132">
    <property type="entry name" value="Glyco_hydro_106"/>
    <property type="match status" value="1"/>
</dbReference>
<keyword evidence="2" id="KW-0378">Hydrolase</keyword>